<dbReference type="GO" id="GO:0004746">
    <property type="term" value="F:riboflavin synthase activity"/>
    <property type="evidence" value="ECO:0007669"/>
    <property type="project" value="UniProtKB-UniRule"/>
</dbReference>
<dbReference type="Gene3D" id="2.40.30.20">
    <property type="match status" value="2"/>
</dbReference>
<dbReference type="Proteomes" id="UP000320496">
    <property type="component" value="Chromosome"/>
</dbReference>
<feature type="domain" description="Lumazine-binding" evidence="12">
    <location>
        <begin position="1"/>
        <end position="99"/>
    </location>
</feature>
<dbReference type="FunFam" id="2.40.30.20:FF:000004">
    <property type="entry name" value="Riboflavin synthase, alpha subunit"/>
    <property type="match status" value="1"/>
</dbReference>
<dbReference type="NCBIfam" id="NF009566">
    <property type="entry name" value="PRK13020.1"/>
    <property type="match status" value="1"/>
</dbReference>
<protein>
    <recommendedName>
        <fullName evidence="6 10">Riboflavin synthase</fullName>
        <ecNumber evidence="5 10">2.5.1.9</ecNumber>
    </recommendedName>
</protein>
<dbReference type="EC" id="2.5.1.9" evidence="5 10"/>
<comment type="function">
    <text evidence="2">Catalyzes the dismutation of two molecules of 6,7-dimethyl-8-ribityllumazine, resulting in the formation of riboflavin and 5-amino-6-(D-ribitylamino)uracil.</text>
</comment>
<evidence type="ECO:0000256" key="4">
    <source>
        <dbReference type="ARBA" id="ARBA00011233"/>
    </source>
</evidence>
<dbReference type="RefSeq" id="WP_145369574.1">
    <property type="nucleotide sequence ID" value="NZ_CP036275.1"/>
</dbReference>
<dbReference type="PANTHER" id="PTHR21098">
    <property type="entry name" value="RIBOFLAVIN SYNTHASE ALPHA CHAIN"/>
    <property type="match status" value="1"/>
</dbReference>
<evidence type="ECO:0000256" key="1">
    <source>
        <dbReference type="ARBA" id="ARBA00000968"/>
    </source>
</evidence>
<organism evidence="13 14">
    <name type="scientific">Maioricimonas rarisocia</name>
    <dbReference type="NCBI Taxonomy" id="2528026"/>
    <lineage>
        <taxon>Bacteria</taxon>
        <taxon>Pseudomonadati</taxon>
        <taxon>Planctomycetota</taxon>
        <taxon>Planctomycetia</taxon>
        <taxon>Planctomycetales</taxon>
        <taxon>Planctomycetaceae</taxon>
        <taxon>Maioricimonas</taxon>
    </lineage>
</organism>
<feature type="repeat" description="Lumazine-binding" evidence="11">
    <location>
        <begin position="100"/>
        <end position="196"/>
    </location>
</feature>
<dbReference type="PROSITE" id="PS51177">
    <property type="entry name" value="LUMAZINE_BIND"/>
    <property type="match status" value="2"/>
</dbReference>
<evidence type="ECO:0000256" key="11">
    <source>
        <dbReference type="PROSITE-ProRule" id="PRU00524"/>
    </source>
</evidence>
<evidence type="ECO:0000256" key="10">
    <source>
        <dbReference type="NCBIfam" id="TIGR00187"/>
    </source>
</evidence>
<dbReference type="InterPro" id="IPR001783">
    <property type="entry name" value="Lumazine-bd"/>
</dbReference>
<evidence type="ECO:0000256" key="7">
    <source>
        <dbReference type="ARBA" id="ARBA00022619"/>
    </source>
</evidence>
<gene>
    <name evidence="13" type="primary">ribE</name>
    <name evidence="13" type="ORF">Mal4_26020</name>
</gene>
<proteinExistence type="predicted"/>
<keyword evidence="14" id="KW-1185">Reference proteome</keyword>
<dbReference type="InterPro" id="IPR023366">
    <property type="entry name" value="ATP_synth_asu-like_sf"/>
</dbReference>
<evidence type="ECO:0000256" key="9">
    <source>
        <dbReference type="ARBA" id="ARBA00022737"/>
    </source>
</evidence>
<dbReference type="InterPro" id="IPR017938">
    <property type="entry name" value="Riboflavin_synthase-like_b-brl"/>
</dbReference>
<dbReference type="CDD" id="cd00402">
    <property type="entry name" value="Riboflavin_synthase_like"/>
    <property type="match status" value="1"/>
</dbReference>
<comment type="catalytic activity">
    <reaction evidence="1">
        <text>2 6,7-dimethyl-8-(1-D-ribityl)lumazine + H(+) = 5-amino-6-(D-ribitylamino)uracil + riboflavin</text>
        <dbReference type="Rhea" id="RHEA:20772"/>
        <dbReference type="ChEBI" id="CHEBI:15378"/>
        <dbReference type="ChEBI" id="CHEBI:15934"/>
        <dbReference type="ChEBI" id="CHEBI:57986"/>
        <dbReference type="ChEBI" id="CHEBI:58201"/>
        <dbReference type="EC" id="2.5.1.9"/>
    </reaction>
</comment>
<keyword evidence="9" id="KW-0677">Repeat</keyword>
<dbReference type="SUPFAM" id="SSF63380">
    <property type="entry name" value="Riboflavin synthase domain-like"/>
    <property type="match status" value="2"/>
</dbReference>
<dbReference type="InterPro" id="IPR026017">
    <property type="entry name" value="Lumazine-bd_dom"/>
</dbReference>
<dbReference type="GO" id="GO:0009231">
    <property type="term" value="P:riboflavin biosynthetic process"/>
    <property type="evidence" value="ECO:0007669"/>
    <property type="project" value="UniProtKB-KW"/>
</dbReference>
<accession>A0A517Z713</accession>
<keyword evidence="8 13" id="KW-0808">Transferase</keyword>
<evidence type="ECO:0000259" key="12">
    <source>
        <dbReference type="PROSITE" id="PS51177"/>
    </source>
</evidence>
<evidence type="ECO:0000256" key="6">
    <source>
        <dbReference type="ARBA" id="ARBA00013950"/>
    </source>
</evidence>
<keyword evidence="7" id="KW-0686">Riboflavin biosynthesis</keyword>
<evidence type="ECO:0000313" key="14">
    <source>
        <dbReference type="Proteomes" id="UP000320496"/>
    </source>
</evidence>
<comment type="subunit">
    <text evidence="4">Homotrimer.</text>
</comment>
<evidence type="ECO:0000256" key="8">
    <source>
        <dbReference type="ARBA" id="ARBA00022679"/>
    </source>
</evidence>
<dbReference type="PIRSF" id="PIRSF000498">
    <property type="entry name" value="Riboflavin_syn_A"/>
    <property type="match status" value="1"/>
</dbReference>
<evidence type="ECO:0000256" key="2">
    <source>
        <dbReference type="ARBA" id="ARBA00002803"/>
    </source>
</evidence>
<dbReference type="NCBIfam" id="NF006767">
    <property type="entry name" value="PRK09289.1"/>
    <property type="match status" value="1"/>
</dbReference>
<dbReference type="EMBL" id="CP036275">
    <property type="protein sequence ID" value="QDU38275.1"/>
    <property type="molecule type" value="Genomic_DNA"/>
</dbReference>
<evidence type="ECO:0000256" key="5">
    <source>
        <dbReference type="ARBA" id="ARBA00012827"/>
    </source>
</evidence>
<evidence type="ECO:0000313" key="13">
    <source>
        <dbReference type="EMBL" id="QDU38275.1"/>
    </source>
</evidence>
<dbReference type="FunFam" id="2.40.30.20:FF:000003">
    <property type="entry name" value="Riboflavin synthase, alpha subunit"/>
    <property type="match status" value="1"/>
</dbReference>
<dbReference type="OrthoDB" id="9788537at2"/>
<feature type="repeat" description="Lumazine-binding" evidence="11">
    <location>
        <begin position="1"/>
        <end position="99"/>
    </location>
</feature>
<name>A0A517Z713_9PLAN</name>
<comment type="pathway">
    <text evidence="3">Cofactor biosynthesis; riboflavin biosynthesis; riboflavin from 2-hydroxy-3-oxobutyl phosphate and 5-amino-6-(D-ribitylamino)uracil: step 2/2.</text>
</comment>
<dbReference type="KEGG" id="mri:Mal4_26020"/>
<dbReference type="NCBIfam" id="TIGR00187">
    <property type="entry name" value="ribE"/>
    <property type="match status" value="1"/>
</dbReference>
<dbReference type="Pfam" id="PF00677">
    <property type="entry name" value="Lum_binding"/>
    <property type="match status" value="2"/>
</dbReference>
<sequence length="216" mass="22927">MFTGIVAGRGRVTAIERNGSAIDLSVQLPAEAVTDDPIQIGESIANNGCCLTVIRSEGDVCTFQAGAETLSRTNLGRLKPGDVVNIERSLRASERLGGHFVQGHVDGAARVDAIDRDGEWIKMWFRVAPRLTAQMVAKGSVTVDGVSLTLVDVEAERFSIALIPHTLDVTTLGLRKVGDPVNIETDILGKYLEKMVGELQLSSVKAAAAGLSSSTQ</sequence>
<dbReference type="PANTHER" id="PTHR21098:SF0">
    <property type="entry name" value="RIBOFLAVIN SYNTHASE"/>
    <property type="match status" value="1"/>
</dbReference>
<dbReference type="AlphaFoldDB" id="A0A517Z713"/>
<reference evidence="13 14" key="1">
    <citation type="submission" date="2019-02" db="EMBL/GenBank/DDBJ databases">
        <title>Deep-cultivation of Planctomycetes and their phenomic and genomic characterization uncovers novel biology.</title>
        <authorList>
            <person name="Wiegand S."/>
            <person name="Jogler M."/>
            <person name="Boedeker C."/>
            <person name="Pinto D."/>
            <person name="Vollmers J."/>
            <person name="Rivas-Marin E."/>
            <person name="Kohn T."/>
            <person name="Peeters S.H."/>
            <person name="Heuer A."/>
            <person name="Rast P."/>
            <person name="Oberbeckmann S."/>
            <person name="Bunk B."/>
            <person name="Jeske O."/>
            <person name="Meyerdierks A."/>
            <person name="Storesund J.E."/>
            <person name="Kallscheuer N."/>
            <person name="Luecker S."/>
            <person name="Lage O.M."/>
            <person name="Pohl T."/>
            <person name="Merkel B.J."/>
            <person name="Hornburger P."/>
            <person name="Mueller R.-W."/>
            <person name="Bruemmer F."/>
            <person name="Labrenz M."/>
            <person name="Spormann A.M."/>
            <person name="Op den Camp H."/>
            <person name="Overmann J."/>
            <person name="Amann R."/>
            <person name="Jetten M.S.M."/>
            <person name="Mascher T."/>
            <person name="Medema M.H."/>
            <person name="Devos D.P."/>
            <person name="Kaster A.-K."/>
            <person name="Ovreas L."/>
            <person name="Rohde M."/>
            <person name="Galperin M.Y."/>
            <person name="Jogler C."/>
        </authorList>
    </citation>
    <scope>NUCLEOTIDE SEQUENCE [LARGE SCALE GENOMIC DNA]</scope>
    <source>
        <strain evidence="13 14">Mal4</strain>
    </source>
</reference>
<evidence type="ECO:0000256" key="3">
    <source>
        <dbReference type="ARBA" id="ARBA00004887"/>
    </source>
</evidence>
<feature type="domain" description="Lumazine-binding" evidence="12">
    <location>
        <begin position="100"/>
        <end position="196"/>
    </location>
</feature>